<dbReference type="CDD" id="cd00170">
    <property type="entry name" value="SEC14"/>
    <property type="match status" value="1"/>
</dbReference>
<sequence length="370" mass="42497">MSGYIGDLSERQQAALEQFRDAVADVKRPTDTDAFLLRWLRARDFDVAKAETMYRNDIQWRKENGVDDMMHSYKTPQIVKENFPGIIIHPCKDGRPMWIIPAGVNMKDFVAVLTPSVVQRHITYQLEYIESLKRSSSRGKEIETQYLVIDFDRFSLLQLYSLQAVKTITDMLTTIENHFPECLEKCIAINAPYFFPVFWHLVRPFLSQRTAEKVQVFKKEGWKEYLLSIVDAAHLPAVWGGDMVGPGNDPQCRHKVNYGGRFEEGLDLSGCSVFGEAGAQRRTIGRRHRWERPVSVTKAGRKLALRRTGHICARVRQHAQLAEWENTGLRGECASTRGVVIVIKTKECICDQSEMVSRTAPWKNIVRQHE</sequence>
<gene>
    <name evidence="2" type="ORF">V5799_031950</name>
</gene>
<dbReference type="Pfam" id="PF00650">
    <property type="entry name" value="CRAL_TRIO"/>
    <property type="match status" value="1"/>
</dbReference>
<name>A0AAQ4DSK2_AMBAM</name>
<dbReference type="PANTHER" id="PTHR23324:SF83">
    <property type="entry name" value="SEC14-LIKE PROTEIN 2"/>
    <property type="match status" value="1"/>
</dbReference>
<dbReference type="InterPro" id="IPR051064">
    <property type="entry name" value="SEC14/CRAL-TRIO_domain"/>
</dbReference>
<dbReference type="AlphaFoldDB" id="A0AAQ4DSK2"/>
<feature type="domain" description="CRAL-TRIO" evidence="1">
    <location>
        <begin position="75"/>
        <end position="247"/>
    </location>
</feature>
<dbReference type="EMBL" id="JARKHS020027351">
    <property type="protein sequence ID" value="KAK8765442.1"/>
    <property type="molecule type" value="Genomic_DNA"/>
</dbReference>
<evidence type="ECO:0000313" key="3">
    <source>
        <dbReference type="Proteomes" id="UP001321473"/>
    </source>
</evidence>
<dbReference type="SUPFAM" id="SSF52087">
    <property type="entry name" value="CRAL/TRIO domain"/>
    <property type="match status" value="1"/>
</dbReference>
<evidence type="ECO:0000259" key="1">
    <source>
        <dbReference type="PROSITE" id="PS50191"/>
    </source>
</evidence>
<dbReference type="InterPro" id="IPR011074">
    <property type="entry name" value="CRAL/TRIO_N_dom"/>
</dbReference>
<reference evidence="2 3" key="1">
    <citation type="journal article" date="2023" name="Arcadia Sci">
        <title>De novo assembly of a long-read Amblyomma americanum tick genome.</title>
        <authorList>
            <person name="Chou S."/>
            <person name="Poskanzer K.E."/>
            <person name="Rollins M."/>
            <person name="Thuy-Boun P.S."/>
        </authorList>
    </citation>
    <scope>NUCLEOTIDE SEQUENCE [LARGE SCALE GENOMIC DNA]</scope>
    <source>
        <strain evidence="2">F_SG_1</strain>
        <tissue evidence="2">Salivary glands</tissue>
    </source>
</reference>
<dbReference type="PRINTS" id="PR00180">
    <property type="entry name" value="CRETINALDHBP"/>
</dbReference>
<comment type="caution">
    <text evidence="2">The sequence shown here is derived from an EMBL/GenBank/DDBJ whole genome shotgun (WGS) entry which is preliminary data.</text>
</comment>
<organism evidence="2 3">
    <name type="scientific">Amblyomma americanum</name>
    <name type="common">Lone star tick</name>
    <dbReference type="NCBI Taxonomy" id="6943"/>
    <lineage>
        <taxon>Eukaryota</taxon>
        <taxon>Metazoa</taxon>
        <taxon>Ecdysozoa</taxon>
        <taxon>Arthropoda</taxon>
        <taxon>Chelicerata</taxon>
        <taxon>Arachnida</taxon>
        <taxon>Acari</taxon>
        <taxon>Parasitiformes</taxon>
        <taxon>Ixodida</taxon>
        <taxon>Ixodoidea</taxon>
        <taxon>Ixodidae</taxon>
        <taxon>Amblyomminae</taxon>
        <taxon>Amblyomma</taxon>
    </lineage>
</organism>
<keyword evidence="3" id="KW-1185">Reference proteome</keyword>
<dbReference type="InterPro" id="IPR001251">
    <property type="entry name" value="CRAL-TRIO_dom"/>
</dbReference>
<dbReference type="Gene3D" id="3.40.525.10">
    <property type="entry name" value="CRAL-TRIO lipid binding domain"/>
    <property type="match status" value="1"/>
</dbReference>
<dbReference type="InterPro" id="IPR036865">
    <property type="entry name" value="CRAL-TRIO_dom_sf"/>
</dbReference>
<dbReference type="SUPFAM" id="SSF46938">
    <property type="entry name" value="CRAL/TRIO N-terminal domain"/>
    <property type="match status" value="1"/>
</dbReference>
<dbReference type="GO" id="GO:0005737">
    <property type="term" value="C:cytoplasm"/>
    <property type="evidence" value="ECO:0007669"/>
    <property type="project" value="TreeGrafter"/>
</dbReference>
<dbReference type="PROSITE" id="PS50191">
    <property type="entry name" value="CRAL_TRIO"/>
    <property type="match status" value="1"/>
</dbReference>
<dbReference type="Pfam" id="PF03765">
    <property type="entry name" value="CRAL_TRIO_N"/>
    <property type="match status" value="1"/>
</dbReference>
<evidence type="ECO:0000313" key="2">
    <source>
        <dbReference type="EMBL" id="KAK8765442.1"/>
    </source>
</evidence>
<protein>
    <recommendedName>
        <fullName evidence="1">CRAL-TRIO domain-containing protein</fullName>
    </recommendedName>
</protein>
<dbReference type="Proteomes" id="UP001321473">
    <property type="component" value="Unassembled WGS sequence"/>
</dbReference>
<dbReference type="PANTHER" id="PTHR23324">
    <property type="entry name" value="SEC14 RELATED PROTEIN"/>
    <property type="match status" value="1"/>
</dbReference>
<dbReference type="SMART" id="SM00516">
    <property type="entry name" value="SEC14"/>
    <property type="match status" value="1"/>
</dbReference>
<proteinExistence type="predicted"/>
<dbReference type="SMART" id="SM01100">
    <property type="entry name" value="CRAL_TRIO_N"/>
    <property type="match status" value="1"/>
</dbReference>
<accession>A0AAQ4DSK2</accession>
<dbReference type="InterPro" id="IPR036273">
    <property type="entry name" value="CRAL/TRIO_N_dom_sf"/>
</dbReference>